<evidence type="ECO:0000259" key="16">
    <source>
        <dbReference type="Pfam" id="PF00593"/>
    </source>
</evidence>
<feature type="chain" id="PRO_5045374953" evidence="15">
    <location>
        <begin position="17"/>
        <end position="762"/>
    </location>
</feature>
<protein>
    <submittedName>
        <fullName evidence="18">Iron complex outermembrane receptor protein</fullName>
    </submittedName>
</protein>
<keyword evidence="5 12" id="KW-0812">Transmembrane</keyword>
<evidence type="ECO:0000256" key="5">
    <source>
        <dbReference type="ARBA" id="ARBA00022692"/>
    </source>
</evidence>
<evidence type="ECO:0000256" key="2">
    <source>
        <dbReference type="ARBA" id="ARBA00022448"/>
    </source>
</evidence>
<evidence type="ECO:0000313" key="18">
    <source>
        <dbReference type="EMBL" id="MET3525250.1"/>
    </source>
</evidence>
<dbReference type="EMBL" id="JBEPLU010000001">
    <property type="protein sequence ID" value="MET3525250.1"/>
    <property type="molecule type" value="Genomic_DNA"/>
</dbReference>
<evidence type="ECO:0000256" key="6">
    <source>
        <dbReference type="ARBA" id="ARBA00022729"/>
    </source>
</evidence>
<comment type="similarity">
    <text evidence="12 14">Belongs to the TonB-dependent receptor family.</text>
</comment>
<evidence type="ECO:0000256" key="3">
    <source>
        <dbReference type="ARBA" id="ARBA00022452"/>
    </source>
</evidence>
<keyword evidence="8" id="KW-0406">Ion transport</keyword>
<dbReference type="InterPro" id="IPR039426">
    <property type="entry name" value="TonB-dep_rcpt-like"/>
</dbReference>
<proteinExistence type="inferred from homology"/>
<keyword evidence="6 15" id="KW-0732">Signal</keyword>
<evidence type="ECO:0000256" key="4">
    <source>
        <dbReference type="ARBA" id="ARBA00022496"/>
    </source>
</evidence>
<dbReference type="SUPFAM" id="SSF56935">
    <property type="entry name" value="Porins"/>
    <property type="match status" value="1"/>
</dbReference>
<feature type="domain" description="TonB-dependent receptor-like beta-barrel" evidence="16">
    <location>
        <begin position="286"/>
        <end position="722"/>
    </location>
</feature>
<dbReference type="PANTHER" id="PTHR32552">
    <property type="entry name" value="FERRICHROME IRON RECEPTOR-RELATED"/>
    <property type="match status" value="1"/>
</dbReference>
<evidence type="ECO:0000256" key="12">
    <source>
        <dbReference type="PROSITE-ProRule" id="PRU01360"/>
    </source>
</evidence>
<keyword evidence="4" id="KW-0410">Iron transport</keyword>
<dbReference type="PROSITE" id="PS01156">
    <property type="entry name" value="TONB_DEPENDENT_REC_2"/>
    <property type="match status" value="1"/>
</dbReference>
<feature type="signal peptide" evidence="15">
    <location>
        <begin position="1"/>
        <end position="16"/>
    </location>
</feature>
<evidence type="ECO:0000313" key="19">
    <source>
        <dbReference type="Proteomes" id="UP001549110"/>
    </source>
</evidence>
<gene>
    <name evidence="18" type="ORF">ABID41_000345</name>
</gene>
<comment type="caution">
    <text evidence="18">The sequence shown here is derived from an EMBL/GenBank/DDBJ whole genome shotgun (WGS) entry which is preliminary data.</text>
</comment>
<dbReference type="Proteomes" id="UP001549110">
    <property type="component" value="Unassembled WGS sequence"/>
</dbReference>
<accession>A0ABV2EE02</accession>
<comment type="subcellular location">
    <subcellularLocation>
        <location evidence="1 12">Cell outer membrane</location>
        <topology evidence="1 12">Multi-pass membrane protein</topology>
    </subcellularLocation>
</comment>
<evidence type="ECO:0000256" key="14">
    <source>
        <dbReference type="RuleBase" id="RU003357"/>
    </source>
</evidence>
<keyword evidence="11 12" id="KW-0998">Cell outer membrane</keyword>
<evidence type="ECO:0000256" key="1">
    <source>
        <dbReference type="ARBA" id="ARBA00004571"/>
    </source>
</evidence>
<evidence type="ECO:0000256" key="8">
    <source>
        <dbReference type="ARBA" id="ARBA00023065"/>
    </source>
</evidence>
<dbReference type="PROSITE" id="PS52016">
    <property type="entry name" value="TONB_DEPENDENT_REC_3"/>
    <property type="match status" value="1"/>
</dbReference>
<dbReference type="InterPro" id="IPR036942">
    <property type="entry name" value="Beta-barrel_TonB_sf"/>
</dbReference>
<keyword evidence="19" id="KW-1185">Reference proteome</keyword>
<dbReference type="Gene3D" id="2.40.170.20">
    <property type="entry name" value="TonB-dependent receptor, beta-barrel domain"/>
    <property type="match status" value="1"/>
</dbReference>
<feature type="short sequence motif" description="TonB C-terminal box" evidence="13">
    <location>
        <begin position="745"/>
        <end position="762"/>
    </location>
</feature>
<sequence>MTTLAAGLGAAAPAFAQQAPAAAAGDAVDTADAAGSVEELIVTARLQAERAQDVPIPLSAISGATLEQTGTYTLEDVQRRAPSFTAYNSNPRNSSVGIRGIGVSSASDGLDTSVGFYFDGVYLGRPGMALADLIDIESFEVLRGPQGTLYGRNTSAGVVNIRTRKPSFTPEAVAEVSLGSYGYNQLRLSMTGPLVDGLLAYRLTAFNTDRNGTLDNIKTGVSGNSIGRSGARLQLLVTPSENISARVIAEYSQEDDTCCVGVLTDVLSPAVGGAGTQRTLNALAALGYVPQGSTEYTQANAIQNMRTDQDALSAQVDWDLGWADLTSITGYRHWHFDPLQDSDGTPLDIIQVNVASTHTWQYSQEVRLASKPGRFNWQAGAYAFHQRLKDHYILNQFGYDAGAFYTALNRQTNPDAPEVIIAPGSQYIGDTRSNVTSWALFGQANFEVTDKLILTGGLRYTEDKRTGVTVTSTRGTPYVPTSIMFNYDTQVKGDNVSYLLSAAYKVTPDNMLYASYSTGYKAAGLNLNSAVSAGSPLVVDPEKVENWEIGSKNQFFDRRLTLNVSGFWTELEGLQANIALPGVRSFLANVGDVRSRGVEIEGSYDITPDLNVSANGSWIDAKYSSYPNGPCPVGKTAPCDLTGKRLFQSPEWIFNASLRYERDLASDVRGYALAQYAYRSEQEGTVQADPLTRIPAYSLVNLRLGARFQDGKYDLSLWADNLLDETYFQQVGTSSIVGASAYGISGRLGNPRTWGATLRARF</sequence>
<keyword evidence="7" id="KW-0408">Iron</keyword>
<dbReference type="InterPro" id="IPR000531">
    <property type="entry name" value="Beta-barrel_TonB"/>
</dbReference>
<dbReference type="InterPro" id="IPR012910">
    <property type="entry name" value="Plug_dom"/>
</dbReference>
<keyword evidence="9 14" id="KW-0798">TonB box</keyword>
<feature type="domain" description="TonB-dependent receptor plug" evidence="17">
    <location>
        <begin position="51"/>
        <end position="158"/>
    </location>
</feature>
<keyword evidence="10 12" id="KW-0472">Membrane</keyword>
<dbReference type="InterPro" id="IPR010917">
    <property type="entry name" value="TonB_rcpt_CS"/>
</dbReference>
<dbReference type="Pfam" id="PF00593">
    <property type="entry name" value="TonB_dep_Rec_b-barrel"/>
    <property type="match status" value="1"/>
</dbReference>
<evidence type="ECO:0000256" key="11">
    <source>
        <dbReference type="ARBA" id="ARBA00023237"/>
    </source>
</evidence>
<dbReference type="PANTHER" id="PTHR32552:SF81">
    <property type="entry name" value="TONB-DEPENDENT OUTER MEMBRANE RECEPTOR"/>
    <property type="match status" value="1"/>
</dbReference>
<evidence type="ECO:0000259" key="17">
    <source>
        <dbReference type="Pfam" id="PF07715"/>
    </source>
</evidence>
<dbReference type="Pfam" id="PF07715">
    <property type="entry name" value="Plug"/>
    <property type="match status" value="1"/>
</dbReference>
<evidence type="ECO:0000256" key="9">
    <source>
        <dbReference type="ARBA" id="ARBA00023077"/>
    </source>
</evidence>
<dbReference type="RefSeq" id="WP_331932832.1">
    <property type="nucleotide sequence ID" value="NZ_JBEPLU010000001.1"/>
</dbReference>
<dbReference type="CDD" id="cd01347">
    <property type="entry name" value="ligand_gated_channel"/>
    <property type="match status" value="1"/>
</dbReference>
<evidence type="ECO:0000256" key="13">
    <source>
        <dbReference type="PROSITE-ProRule" id="PRU10144"/>
    </source>
</evidence>
<evidence type="ECO:0000256" key="7">
    <source>
        <dbReference type="ARBA" id="ARBA00023004"/>
    </source>
</evidence>
<evidence type="ECO:0000256" key="15">
    <source>
        <dbReference type="SAM" id="SignalP"/>
    </source>
</evidence>
<organism evidence="18 19">
    <name type="scientific">Phenylobacterium koreense</name>
    <dbReference type="NCBI Taxonomy" id="266125"/>
    <lineage>
        <taxon>Bacteria</taxon>
        <taxon>Pseudomonadati</taxon>
        <taxon>Pseudomonadota</taxon>
        <taxon>Alphaproteobacteria</taxon>
        <taxon>Caulobacterales</taxon>
        <taxon>Caulobacteraceae</taxon>
        <taxon>Phenylobacterium</taxon>
    </lineage>
</organism>
<keyword evidence="18" id="KW-0675">Receptor</keyword>
<evidence type="ECO:0000256" key="10">
    <source>
        <dbReference type="ARBA" id="ARBA00023136"/>
    </source>
</evidence>
<keyword evidence="3 12" id="KW-1134">Transmembrane beta strand</keyword>
<keyword evidence="2 12" id="KW-0813">Transport</keyword>
<reference evidence="18 19" key="1">
    <citation type="submission" date="2024-06" db="EMBL/GenBank/DDBJ databases">
        <title>Genomic Encyclopedia of Type Strains, Phase IV (KMG-IV): sequencing the most valuable type-strain genomes for metagenomic binning, comparative biology and taxonomic classification.</title>
        <authorList>
            <person name="Goeker M."/>
        </authorList>
    </citation>
    <scope>NUCLEOTIDE SEQUENCE [LARGE SCALE GENOMIC DNA]</scope>
    <source>
        <strain evidence="18 19">DSM 17809</strain>
    </source>
</reference>
<name>A0ABV2EE02_9CAUL</name>